<protein>
    <submittedName>
        <fullName evidence="1">Uncharacterized protein</fullName>
    </submittedName>
</protein>
<proteinExistence type="predicted"/>
<dbReference type="Proteomes" id="UP000824890">
    <property type="component" value="Unassembled WGS sequence"/>
</dbReference>
<comment type="caution">
    <text evidence="1">The sequence shown here is derived from an EMBL/GenBank/DDBJ whole genome shotgun (WGS) entry which is preliminary data.</text>
</comment>
<reference evidence="1 2" key="1">
    <citation type="submission" date="2021-05" db="EMBL/GenBank/DDBJ databases">
        <title>Genome Assembly of Synthetic Allotetraploid Brassica napus Reveals Homoeologous Exchanges between Subgenomes.</title>
        <authorList>
            <person name="Davis J.T."/>
        </authorList>
    </citation>
    <scope>NUCLEOTIDE SEQUENCE [LARGE SCALE GENOMIC DNA]</scope>
    <source>
        <strain evidence="2">cv. Da-Ae</strain>
        <tissue evidence="1">Seedling</tissue>
    </source>
</reference>
<name>A0ABQ8AL47_BRANA</name>
<dbReference type="EMBL" id="JAGKQM010000013">
    <property type="protein sequence ID" value="KAH0893221.1"/>
    <property type="molecule type" value="Genomic_DNA"/>
</dbReference>
<accession>A0ABQ8AL47</accession>
<organism evidence="1 2">
    <name type="scientific">Brassica napus</name>
    <name type="common">Rape</name>
    <dbReference type="NCBI Taxonomy" id="3708"/>
    <lineage>
        <taxon>Eukaryota</taxon>
        <taxon>Viridiplantae</taxon>
        <taxon>Streptophyta</taxon>
        <taxon>Embryophyta</taxon>
        <taxon>Tracheophyta</taxon>
        <taxon>Spermatophyta</taxon>
        <taxon>Magnoliopsida</taxon>
        <taxon>eudicotyledons</taxon>
        <taxon>Gunneridae</taxon>
        <taxon>Pentapetalae</taxon>
        <taxon>rosids</taxon>
        <taxon>malvids</taxon>
        <taxon>Brassicales</taxon>
        <taxon>Brassicaceae</taxon>
        <taxon>Brassiceae</taxon>
        <taxon>Brassica</taxon>
    </lineage>
</organism>
<evidence type="ECO:0000313" key="1">
    <source>
        <dbReference type="EMBL" id="KAH0893221.1"/>
    </source>
</evidence>
<sequence>MPLTTKTLTSTTYLGIMRHAKVSDAVTLEGWSIQGSRSRRFHELRNSILQREPLQPENGKDIVLLKM</sequence>
<evidence type="ECO:0000313" key="2">
    <source>
        <dbReference type="Proteomes" id="UP000824890"/>
    </source>
</evidence>
<gene>
    <name evidence="1" type="ORF">HID58_055650</name>
</gene>
<keyword evidence="2" id="KW-1185">Reference proteome</keyword>
<feature type="non-terminal residue" evidence="1">
    <location>
        <position position="67"/>
    </location>
</feature>